<dbReference type="InterPro" id="IPR011129">
    <property type="entry name" value="CSD"/>
</dbReference>
<dbReference type="EC" id="3.1.13.1" evidence="8"/>
<dbReference type="Proteomes" id="UP000243591">
    <property type="component" value="Chromosome"/>
</dbReference>
<evidence type="ECO:0000313" key="14">
    <source>
        <dbReference type="Proteomes" id="UP000270190"/>
    </source>
</evidence>
<dbReference type="Pfam" id="PF00575">
    <property type="entry name" value="S1"/>
    <property type="match status" value="1"/>
</dbReference>
<comment type="catalytic activity">
    <reaction evidence="1 8">
        <text>Exonucleolytic cleavage in the 3'- to 5'-direction to yield nucleoside 5'-phosphates.</text>
        <dbReference type="EC" id="3.1.13.1"/>
    </reaction>
</comment>
<dbReference type="PROSITE" id="PS01175">
    <property type="entry name" value="RIBONUCLEASE_II"/>
    <property type="match status" value="1"/>
</dbReference>
<accession>A0A1D2JW07</accession>
<evidence type="ECO:0000313" key="13">
    <source>
        <dbReference type="Proteomes" id="UP000243591"/>
    </source>
</evidence>
<sequence>MSSQTQYKDEVIAFLKTQSDKAVSIEEIEKGIHMGDADEFKVLVKSLVQLEERGKIIRTKRNLYGLPENMNHITGRFQAHEKGFGFVIPEDKTLDDVFIPPRMTNNAMNGDTVMAEIMQSKRNDSRQEGVIIKIIERGTQNLVGLYTEDTNGDVYVVPDDKKLNFRIQIIEEGSVKAVAGHKVVVTIKEYPESNQDAKGYITSVIGHKNDPGVDILSIVHGLEIDIEFPDAVIEEANRVPDQIDPATIGSRRDLRAEMLITIDGESAKDLDDAVSAKQLPNGNYELGVHIADVSHYVTEGSELDTEAAERGTSVYLVDRVIPMIPHRLSNGICSLNPKQDRFTLSCVMEIDKNGSVVRHEIFESVINTTERMTYTGVNQILTDRDEATREQFKEVVPMVETMEKIAQSLRHRRDVRGSVDFDIGEAGVIVDENGHPTDVVLRTRGVGEKMIEEFMLAANETVAEHFNKMHVPFIYRVHEEPKEDRLQTFFEFITNFGITVQNSKDGLKPSVLQEVLDKVKGKPEELVVSTVMLRSMQQARYDVHSLGHFGLSTEYYTHFTSPIRRYPDLMVHRLIRSYLINKQTDEATMAHWNAELPEVAEHTSKMERRAIQAERATDELKKTEFMLDKIGEVYKGVISSATNFGLFVSLENTIEGLIHISALKGDYFNFNPQQFALIGERSGKVYRIGDEIMVKVEKVDVEARKIDFSAVKEGDDSVVDLGELKTSERREYSKGRRSKKPLNLKGKGDSPKADKDKPKYGGGSISGKNTNKKNNKKGKKTFYQKYSK</sequence>
<comment type="function">
    <text evidence="8">3'-5' exoribonuclease that releases 5'-nucleoside monophosphates and is involved in maturation of structured RNAs.</text>
</comment>
<proteinExistence type="inferred from homology"/>
<evidence type="ECO:0000256" key="7">
    <source>
        <dbReference type="ARBA" id="ARBA00022884"/>
    </source>
</evidence>
<reference evidence="12" key="3">
    <citation type="submission" date="2018-04" db="EMBL/GenBank/DDBJ databases">
        <authorList>
            <person name="Go L.Y."/>
            <person name="Mitchell J.A."/>
        </authorList>
    </citation>
    <scope>NUCLEOTIDE SEQUENCE</scope>
    <source>
        <strain evidence="12">BSAS1 3</strain>
    </source>
</reference>
<keyword evidence="13" id="KW-1185">Reference proteome</keyword>
<dbReference type="EMBL" id="CP023483">
    <property type="protein sequence ID" value="ATF26321.1"/>
    <property type="molecule type" value="Genomic_DNA"/>
</dbReference>
<dbReference type="PANTHER" id="PTHR23355">
    <property type="entry name" value="RIBONUCLEASE"/>
    <property type="match status" value="1"/>
</dbReference>
<evidence type="ECO:0000256" key="1">
    <source>
        <dbReference type="ARBA" id="ARBA00001849"/>
    </source>
</evidence>
<evidence type="ECO:0000313" key="11">
    <source>
        <dbReference type="EMBL" id="ATF26321.1"/>
    </source>
</evidence>
<dbReference type="InterPro" id="IPR011805">
    <property type="entry name" value="RNase_R"/>
</dbReference>
<dbReference type="Proteomes" id="UP000270190">
    <property type="component" value="Unassembled WGS sequence"/>
</dbReference>
<dbReference type="GeneID" id="66536980"/>
<dbReference type="PANTHER" id="PTHR23355:SF9">
    <property type="entry name" value="DIS3-LIKE EXONUCLEASE 2"/>
    <property type="match status" value="1"/>
</dbReference>
<evidence type="ECO:0000256" key="2">
    <source>
        <dbReference type="ARBA" id="ARBA00004496"/>
    </source>
</evidence>
<feature type="region of interest" description="Disordered" evidence="9">
    <location>
        <begin position="729"/>
        <end position="788"/>
    </location>
</feature>
<dbReference type="HAMAP" id="MF_01895">
    <property type="entry name" value="RNase_R"/>
    <property type="match status" value="1"/>
</dbReference>
<evidence type="ECO:0000313" key="12">
    <source>
        <dbReference type="EMBL" id="SPP25512.1"/>
    </source>
</evidence>
<evidence type="ECO:0000256" key="3">
    <source>
        <dbReference type="ARBA" id="ARBA00022490"/>
    </source>
</evidence>
<evidence type="ECO:0000259" key="10">
    <source>
        <dbReference type="PROSITE" id="PS50126"/>
    </source>
</evidence>
<protein>
    <recommendedName>
        <fullName evidence="8">Ribonuclease R</fullName>
        <shortName evidence="8">RNase R</shortName>
        <ecNumber evidence="8">3.1.13.1</ecNumber>
    </recommendedName>
</protein>
<comment type="subcellular location">
    <subcellularLocation>
        <location evidence="2 8">Cytoplasm</location>
    </subcellularLocation>
</comment>
<evidence type="ECO:0000256" key="9">
    <source>
        <dbReference type="SAM" id="MobiDB-lite"/>
    </source>
</evidence>
<dbReference type="GO" id="GO:0003723">
    <property type="term" value="F:RNA binding"/>
    <property type="evidence" value="ECO:0007669"/>
    <property type="project" value="UniProtKB-UniRule"/>
</dbReference>
<evidence type="ECO:0000256" key="4">
    <source>
        <dbReference type="ARBA" id="ARBA00022722"/>
    </source>
</evidence>
<gene>
    <name evidence="8 11" type="primary">rnr</name>
    <name evidence="12" type="ORF">BTBSAS_10028</name>
    <name evidence="11" type="ORF">CNY62_07985</name>
</gene>
<dbReference type="RefSeq" id="WP_069118515.1">
    <property type="nucleotide sequence ID" value="NZ_CBCPHX010000002.1"/>
</dbReference>
<dbReference type="AlphaFoldDB" id="A0A1D2JW07"/>
<dbReference type="InterPro" id="IPR022966">
    <property type="entry name" value="RNase_II/R_CS"/>
</dbReference>
<dbReference type="InterPro" id="IPR004476">
    <property type="entry name" value="RNase_II/RNase_R"/>
</dbReference>
<keyword evidence="6 8" id="KW-0269">Exonuclease</keyword>
<dbReference type="Pfam" id="PF00773">
    <property type="entry name" value="RNB"/>
    <property type="match status" value="1"/>
</dbReference>
<feature type="compositionally biased region" description="Basic and acidic residues" evidence="9">
    <location>
        <begin position="746"/>
        <end position="759"/>
    </location>
</feature>
<reference evidence="14" key="2">
    <citation type="submission" date="2018-04" db="EMBL/GenBank/DDBJ databases">
        <authorList>
            <person name="Illikoud N."/>
        </authorList>
    </citation>
    <scope>NUCLEOTIDE SEQUENCE [LARGE SCALE GENOMIC DNA]</scope>
</reference>
<reference evidence="11 13" key="1">
    <citation type="submission" date="2017-09" db="EMBL/GenBank/DDBJ databases">
        <title>Complete Genome Sequences of Two Strains of the Meat Spoilage Bacterium Brochothrix thermosphacta Isolated from Ground Chicken.</title>
        <authorList>
            <person name="Paoli G.C."/>
            <person name="Wijey C."/>
            <person name="Chen C.-Y."/>
            <person name="Nguyen L."/>
            <person name="Yan X."/>
            <person name="Irwin P.L."/>
        </authorList>
    </citation>
    <scope>NUCLEOTIDE SEQUENCE [LARGE SCALE GENOMIC DNA]</scope>
    <source>
        <strain evidence="11 13">BI</strain>
    </source>
</reference>
<dbReference type="SMART" id="SM00316">
    <property type="entry name" value="S1"/>
    <property type="match status" value="1"/>
</dbReference>
<dbReference type="FunFam" id="2.40.50.140:FF:000213">
    <property type="entry name" value="Ribonuclease R"/>
    <property type="match status" value="1"/>
</dbReference>
<feature type="domain" description="S1 motif" evidence="10">
    <location>
        <begin position="631"/>
        <end position="711"/>
    </location>
</feature>
<keyword evidence="5 8" id="KW-0378">Hydrolase</keyword>
<dbReference type="OrthoDB" id="9764149at2"/>
<dbReference type="InterPro" id="IPR040476">
    <property type="entry name" value="CSD2"/>
</dbReference>
<dbReference type="GO" id="GO:0006402">
    <property type="term" value="P:mRNA catabolic process"/>
    <property type="evidence" value="ECO:0007669"/>
    <property type="project" value="TreeGrafter"/>
</dbReference>
<dbReference type="CDD" id="cd04471">
    <property type="entry name" value="S1_RNase_R"/>
    <property type="match status" value="1"/>
</dbReference>
<dbReference type="KEGG" id="bths:CNY62_07985"/>
<keyword evidence="4 8" id="KW-0540">Nuclease</keyword>
<evidence type="ECO:0000256" key="8">
    <source>
        <dbReference type="HAMAP-Rule" id="MF_01895"/>
    </source>
</evidence>
<dbReference type="PROSITE" id="PS50126">
    <property type="entry name" value="S1"/>
    <property type="match status" value="1"/>
</dbReference>
<dbReference type="EMBL" id="OUNC01000001">
    <property type="protein sequence ID" value="SPP25512.1"/>
    <property type="molecule type" value="Genomic_DNA"/>
</dbReference>
<dbReference type="SMART" id="SM00357">
    <property type="entry name" value="CSP"/>
    <property type="match status" value="1"/>
</dbReference>
<keyword evidence="3 8" id="KW-0963">Cytoplasm</keyword>
<dbReference type="Gene3D" id="2.40.50.140">
    <property type="entry name" value="Nucleic acid-binding proteins"/>
    <property type="match status" value="2"/>
</dbReference>
<dbReference type="GO" id="GO:0005829">
    <property type="term" value="C:cytosol"/>
    <property type="evidence" value="ECO:0007669"/>
    <property type="project" value="TreeGrafter"/>
</dbReference>
<evidence type="ECO:0000256" key="5">
    <source>
        <dbReference type="ARBA" id="ARBA00022801"/>
    </source>
</evidence>
<dbReference type="InterPro" id="IPR050180">
    <property type="entry name" value="RNR_Ribonuclease"/>
</dbReference>
<dbReference type="Pfam" id="PF08206">
    <property type="entry name" value="OB_RNB"/>
    <property type="match status" value="1"/>
</dbReference>
<comment type="similarity">
    <text evidence="8">Belongs to the RNR ribonuclease family. RNase R subfamily.</text>
</comment>
<dbReference type="SMART" id="SM00955">
    <property type="entry name" value="RNB"/>
    <property type="match status" value="1"/>
</dbReference>
<dbReference type="SUPFAM" id="SSF50249">
    <property type="entry name" value="Nucleic acid-binding proteins"/>
    <property type="match status" value="4"/>
</dbReference>
<dbReference type="InterPro" id="IPR013223">
    <property type="entry name" value="RNase_B_OB_dom"/>
</dbReference>
<feature type="compositionally biased region" description="Basic residues" evidence="9">
    <location>
        <begin position="770"/>
        <end position="788"/>
    </location>
</feature>
<organism evidence="11 13">
    <name type="scientific">Brochothrix thermosphacta</name>
    <name type="common">Microbacterium thermosphactum</name>
    <dbReference type="NCBI Taxonomy" id="2756"/>
    <lineage>
        <taxon>Bacteria</taxon>
        <taxon>Bacillati</taxon>
        <taxon>Bacillota</taxon>
        <taxon>Bacilli</taxon>
        <taxon>Bacillales</taxon>
        <taxon>Listeriaceae</taxon>
        <taxon>Brochothrix</taxon>
    </lineage>
</organism>
<dbReference type="InterPro" id="IPR003029">
    <property type="entry name" value="S1_domain"/>
</dbReference>
<dbReference type="NCBIfam" id="TIGR02063">
    <property type="entry name" value="RNase_R"/>
    <property type="match status" value="1"/>
</dbReference>
<dbReference type="InterPro" id="IPR001900">
    <property type="entry name" value="RNase_II/R"/>
</dbReference>
<dbReference type="InterPro" id="IPR012340">
    <property type="entry name" value="NA-bd_OB-fold"/>
</dbReference>
<dbReference type="NCBIfam" id="TIGR00358">
    <property type="entry name" value="3_prime_RNase"/>
    <property type="match status" value="1"/>
</dbReference>
<dbReference type="Pfam" id="PF17876">
    <property type="entry name" value="CSD2"/>
    <property type="match status" value="1"/>
</dbReference>
<evidence type="ECO:0000256" key="6">
    <source>
        <dbReference type="ARBA" id="ARBA00022839"/>
    </source>
</evidence>
<dbReference type="STRING" id="2756.BFR44_09320"/>
<keyword evidence="7 8" id="KW-0694">RNA-binding</keyword>
<name>A0A1D2JW07_BROTH</name>
<dbReference type="GO" id="GO:0008859">
    <property type="term" value="F:exoribonuclease II activity"/>
    <property type="evidence" value="ECO:0007669"/>
    <property type="project" value="UniProtKB-UniRule"/>
</dbReference>